<comment type="caution">
    <text evidence="3">The sequence shown here is derived from an EMBL/GenBank/DDBJ whole genome shotgun (WGS) entry which is preliminary data.</text>
</comment>
<evidence type="ECO:0000259" key="2">
    <source>
        <dbReference type="PROSITE" id="PS50878"/>
    </source>
</evidence>
<feature type="region of interest" description="Disordered" evidence="1">
    <location>
        <begin position="1"/>
        <end position="89"/>
    </location>
</feature>
<dbReference type="CDD" id="cd01647">
    <property type="entry name" value="RT_LTR"/>
    <property type="match status" value="1"/>
</dbReference>
<dbReference type="InterPro" id="IPR043128">
    <property type="entry name" value="Rev_trsase/Diguanyl_cyclase"/>
</dbReference>
<proteinExistence type="predicted"/>
<sequence>MTEEELRRALEGGEVQQTQKKPANRPIRADKPAANPVAEENQETNATRTAADKSNESKIAQPASTRVGDEDIECSSTSSRRSFWDRPDPPPQYEWMYDPRMPGEWNQVIGSMRAWEGRNVRPVVAMCREALPDEVSEPMNFERKTFKKQKRPIYRLSVADESEFNLIKLRERFDRPHKEDGTASLRAAHDLDKTKSANSGRLTPEDYPRLRQQWYDEFEDMVCGTKPQLPPWREVNHEIHLIDDTKQYTYHAPRCPMSLRDEFYAKVNRYVEAKWWEPRSVKQAAPLLCIPKKDGSLRTPLDARQRNDNTIKDVTPLPDQEVIREDVARAKVRSKIDLTDAYEQVRIRNEDVGKTAFATIAGTYVSNIMQIGDCNAPATFQRLMTSIFRDVIGKFMHVYLDDIFIYSESIEEHESHLRIVFERLREQSLYLKWKKCELYADKVDCLGHIIDDQGIHPDADKLARIRDWRTPRNYNDVQRFVGLVNYVGSFLPDVSAYTGPLMAMTQNGTPFYWRPIHQRCFDMIKHICCSTPIIRPIQPKTGCDDGMWILI</sequence>
<organism evidence="3 4">
    <name type="scientific">Lyophyllum shimeji</name>
    <name type="common">Hon-shimeji</name>
    <name type="synonym">Tricholoma shimeji</name>
    <dbReference type="NCBI Taxonomy" id="47721"/>
    <lineage>
        <taxon>Eukaryota</taxon>
        <taxon>Fungi</taxon>
        <taxon>Dikarya</taxon>
        <taxon>Basidiomycota</taxon>
        <taxon>Agaricomycotina</taxon>
        <taxon>Agaricomycetes</taxon>
        <taxon>Agaricomycetidae</taxon>
        <taxon>Agaricales</taxon>
        <taxon>Tricholomatineae</taxon>
        <taxon>Lyophyllaceae</taxon>
        <taxon>Lyophyllum</taxon>
    </lineage>
</organism>
<accession>A0A9P3PW37</accession>
<dbReference type="SUPFAM" id="SSF56672">
    <property type="entry name" value="DNA/RNA polymerases"/>
    <property type="match status" value="1"/>
</dbReference>
<dbReference type="Gene3D" id="3.30.70.270">
    <property type="match status" value="2"/>
</dbReference>
<dbReference type="EMBL" id="BRPK01000012">
    <property type="protein sequence ID" value="GLB42649.1"/>
    <property type="molecule type" value="Genomic_DNA"/>
</dbReference>
<dbReference type="AlphaFoldDB" id="A0A9P3PW37"/>
<dbReference type="Pfam" id="PF00078">
    <property type="entry name" value="RVT_1"/>
    <property type="match status" value="1"/>
</dbReference>
<dbReference type="InterPro" id="IPR000477">
    <property type="entry name" value="RT_dom"/>
</dbReference>
<evidence type="ECO:0000313" key="4">
    <source>
        <dbReference type="Proteomes" id="UP001063166"/>
    </source>
</evidence>
<dbReference type="OrthoDB" id="3254954at2759"/>
<gene>
    <name evidence="3" type="ORF">LshimejAT787_1200980</name>
</gene>
<dbReference type="PROSITE" id="PS50878">
    <property type="entry name" value="RT_POL"/>
    <property type="match status" value="1"/>
</dbReference>
<feature type="compositionally biased region" description="Basic and acidic residues" evidence="1">
    <location>
        <begin position="1"/>
        <end position="11"/>
    </location>
</feature>
<keyword evidence="4" id="KW-1185">Reference proteome</keyword>
<evidence type="ECO:0000313" key="3">
    <source>
        <dbReference type="EMBL" id="GLB42649.1"/>
    </source>
</evidence>
<dbReference type="PANTHER" id="PTHR37984:SF5">
    <property type="entry name" value="PROTEIN NYNRIN-LIKE"/>
    <property type="match status" value="1"/>
</dbReference>
<dbReference type="InterPro" id="IPR050951">
    <property type="entry name" value="Retrovirus_Pol_polyprotein"/>
</dbReference>
<dbReference type="InterPro" id="IPR043502">
    <property type="entry name" value="DNA/RNA_pol_sf"/>
</dbReference>
<dbReference type="PANTHER" id="PTHR37984">
    <property type="entry name" value="PROTEIN CBG26694"/>
    <property type="match status" value="1"/>
</dbReference>
<dbReference type="Proteomes" id="UP001063166">
    <property type="component" value="Unassembled WGS sequence"/>
</dbReference>
<feature type="domain" description="Reverse transcriptase" evidence="2">
    <location>
        <begin position="271"/>
        <end position="450"/>
    </location>
</feature>
<reference evidence="3" key="1">
    <citation type="submission" date="2022-07" db="EMBL/GenBank/DDBJ databases">
        <title>The genome of Lyophyllum shimeji provides insight into the initial evolution of ectomycorrhizal fungal genome.</title>
        <authorList>
            <person name="Kobayashi Y."/>
            <person name="Shibata T."/>
            <person name="Hirakawa H."/>
            <person name="Shigenobu S."/>
            <person name="Nishiyama T."/>
            <person name="Yamada A."/>
            <person name="Hasebe M."/>
            <person name="Kawaguchi M."/>
        </authorList>
    </citation>
    <scope>NUCLEOTIDE SEQUENCE</scope>
    <source>
        <strain evidence="3">AT787</strain>
    </source>
</reference>
<name>A0A9P3PW37_LYOSH</name>
<protein>
    <submittedName>
        <fullName evidence="3">DNA RNA polymerase</fullName>
    </submittedName>
</protein>
<dbReference type="Gene3D" id="3.10.10.10">
    <property type="entry name" value="HIV Type 1 Reverse Transcriptase, subunit A, domain 1"/>
    <property type="match status" value="1"/>
</dbReference>
<evidence type="ECO:0000256" key="1">
    <source>
        <dbReference type="SAM" id="MobiDB-lite"/>
    </source>
</evidence>